<dbReference type="InterPro" id="IPR013328">
    <property type="entry name" value="6PGD_dom2"/>
</dbReference>
<dbReference type="Proteomes" id="UP000016933">
    <property type="component" value="Unassembled WGS sequence"/>
</dbReference>
<dbReference type="Pfam" id="PF09130">
    <property type="entry name" value="DUF1932"/>
    <property type="match status" value="1"/>
</dbReference>
<evidence type="ECO:0008006" key="6">
    <source>
        <dbReference type="Google" id="ProtNLM"/>
    </source>
</evidence>
<name>N1Q496_DOTSN</name>
<organism evidence="4 5">
    <name type="scientific">Dothistroma septosporum (strain NZE10 / CBS 128990)</name>
    <name type="common">Red band needle blight fungus</name>
    <name type="synonym">Mycosphaerella pini</name>
    <dbReference type="NCBI Taxonomy" id="675120"/>
    <lineage>
        <taxon>Eukaryota</taxon>
        <taxon>Fungi</taxon>
        <taxon>Dikarya</taxon>
        <taxon>Ascomycota</taxon>
        <taxon>Pezizomycotina</taxon>
        <taxon>Dothideomycetes</taxon>
        <taxon>Dothideomycetidae</taxon>
        <taxon>Mycosphaerellales</taxon>
        <taxon>Mycosphaerellaceae</taxon>
        <taxon>Dothistroma</taxon>
    </lineage>
</organism>
<dbReference type="eggNOG" id="ENOG502RXGX">
    <property type="taxonomic scope" value="Eukaryota"/>
</dbReference>
<dbReference type="InterPro" id="IPR006115">
    <property type="entry name" value="6PGDH_NADP-bd"/>
</dbReference>
<dbReference type="InterPro" id="IPR015814">
    <property type="entry name" value="Pgluconate_DH_NAD-bd_C"/>
</dbReference>
<protein>
    <recommendedName>
        <fullName evidence="6">Phosphogluconate dehydrogenase NAD-binding putative C-terminal domain-containing protein</fullName>
    </recommendedName>
</protein>
<dbReference type="OMA" id="YAGINKG"/>
<dbReference type="OrthoDB" id="9988102at2759"/>
<sequence length="319" mass="34352">MALAKVGIISIGDMGVGIARMLIANGYKVSTNASDRSQATQLRASTNDIALVKSDIELCNQVDYVLSIVPPKEATATAARIAKATNDSDFQKRKTPLYYLDLNAISPRSARQVDELLTANAGKIRFIDGGIIGGPPSLKDDGTWSRPRIPLSGAYTLTEALPSGEHLCNVLNATHINDTIGSASGLKMCFASLSKGFTALAIQSFTAAHSLGVVEELQTHLDEYSPGVRTRAEKGLVSMPPKAYRWVNEMEQIAETFEADGGFSKDESIFRSIAQVYDLVANGTELGKETTEARHRGKTADDVAKIMAEGTERRKVKTD</sequence>
<comment type="similarity">
    <text evidence="1">Belongs to the HIBADH-related family. NP60 subfamily.</text>
</comment>
<evidence type="ECO:0000313" key="4">
    <source>
        <dbReference type="EMBL" id="EME49580.1"/>
    </source>
</evidence>
<gene>
    <name evidence="4" type="ORF">DOTSEDRAFT_121211</name>
</gene>
<dbReference type="GO" id="GO:0031491">
    <property type="term" value="F:nucleosome binding"/>
    <property type="evidence" value="ECO:0007669"/>
    <property type="project" value="TreeGrafter"/>
</dbReference>
<keyword evidence="5" id="KW-1185">Reference proteome</keyword>
<evidence type="ECO:0000259" key="3">
    <source>
        <dbReference type="Pfam" id="PF09130"/>
    </source>
</evidence>
<evidence type="ECO:0000256" key="1">
    <source>
        <dbReference type="ARBA" id="ARBA00007598"/>
    </source>
</evidence>
<dbReference type="GO" id="GO:0003677">
    <property type="term" value="F:DNA binding"/>
    <property type="evidence" value="ECO:0007669"/>
    <property type="project" value="TreeGrafter"/>
</dbReference>
<reference evidence="4 5" key="2">
    <citation type="journal article" date="2012" name="PLoS Pathog.">
        <title>Diverse lifestyles and strategies of plant pathogenesis encoded in the genomes of eighteen Dothideomycetes fungi.</title>
        <authorList>
            <person name="Ohm R.A."/>
            <person name="Feau N."/>
            <person name="Henrissat B."/>
            <person name="Schoch C.L."/>
            <person name="Horwitz B.A."/>
            <person name="Barry K.W."/>
            <person name="Condon B.J."/>
            <person name="Copeland A.C."/>
            <person name="Dhillon B."/>
            <person name="Glaser F."/>
            <person name="Hesse C.N."/>
            <person name="Kosti I."/>
            <person name="LaButti K."/>
            <person name="Lindquist E.A."/>
            <person name="Lucas S."/>
            <person name="Salamov A.A."/>
            <person name="Bradshaw R.E."/>
            <person name="Ciuffetti L."/>
            <person name="Hamelin R.C."/>
            <person name="Kema G.H.J."/>
            <person name="Lawrence C."/>
            <person name="Scott J.A."/>
            <person name="Spatafora J.W."/>
            <person name="Turgeon B.G."/>
            <person name="de Wit P.J.G.M."/>
            <person name="Zhong S."/>
            <person name="Goodwin S.B."/>
            <person name="Grigoriev I.V."/>
        </authorList>
    </citation>
    <scope>NUCLEOTIDE SEQUENCE [LARGE SCALE GENOMIC DNA]</scope>
    <source>
        <strain evidence="5">NZE10 / CBS 128990</strain>
    </source>
</reference>
<dbReference type="HOGENOM" id="CLU_052530_0_1_1"/>
<dbReference type="Pfam" id="PF03446">
    <property type="entry name" value="NAD_binding_2"/>
    <property type="match status" value="1"/>
</dbReference>
<dbReference type="PANTHER" id="PTHR43580:SF2">
    <property type="entry name" value="CYTOKINE-LIKE NUCLEAR FACTOR N-PAC"/>
    <property type="match status" value="1"/>
</dbReference>
<accession>N1Q496</accession>
<dbReference type="InterPro" id="IPR036291">
    <property type="entry name" value="NAD(P)-bd_dom_sf"/>
</dbReference>
<dbReference type="SUPFAM" id="SSF51735">
    <property type="entry name" value="NAD(P)-binding Rossmann-fold domains"/>
    <property type="match status" value="1"/>
</dbReference>
<dbReference type="PANTHER" id="PTHR43580">
    <property type="entry name" value="OXIDOREDUCTASE GLYR1-RELATED"/>
    <property type="match status" value="1"/>
</dbReference>
<dbReference type="EMBL" id="KB446535">
    <property type="protein sequence ID" value="EME49580.1"/>
    <property type="molecule type" value="Genomic_DNA"/>
</dbReference>
<dbReference type="GO" id="GO:0000785">
    <property type="term" value="C:chromatin"/>
    <property type="evidence" value="ECO:0007669"/>
    <property type="project" value="TreeGrafter"/>
</dbReference>
<dbReference type="STRING" id="675120.N1Q496"/>
<feature type="domain" description="Phosphogluconate dehydrogenase NAD-binding putative C-terminal" evidence="3">
    <location>
        <begin position="208"/>
        <end position="279"/>
    </location>
</feature>
<evidence type="ECO:0000313" key="5">
    <source>
        <dbReference type="Proteomes" id="UP000016933"/>
    </source>
</evidence>
<dbReference type="InterPro" id="IPR008927">
    <property type="entry name" value="6-PGluconate_DH-like_C_sf"/>
</dbReference>
<dbReference type="AlphaFoldDB" id="N1Q496"/>
<dbReference type="GO" id="GO:0050661">
    <property type="term" value="F:NADP binding"/>
    <property type="evidence" value="ECO:0007669"/>
    <property type="project" value="InterPro"/>
</dbReference>
<dbReference type="InterPro" id="IPR051265">
    <property type="entry name" value="HIBADH-related_NP60_sf"/>
</dbReference>
<proteinExistence type="inferred from homology"/>
<dbReference type="Gene3D" id="1.10.1040.10">
    <property type="entry name" value="N-(1-d-carboxylethyl)-l-norvaline Dehydrogenase, domain 2"/>
    <property type="match status" value="1"/>
</dbReference>
<dbReference type="SUPFAM" id="SSF48179">
    <property type="entry name" value="6-phosphogluconate dehydrogenase C-terminal domain-like"/>
    <property type="match status" value="1"/>
</dbReference>
<reference evidence="5" key="1">
    <citation type="journal article" date="2012" name="PLoS Genet.">
        <title>The genomes of the fungal plant pathogens Cladosporium fulvum and Dothistroma septosporum reveal adaptation to different hosts and lifestyles but also signatures of common ancestry.</title>
        <authorList>
            <person name="de Wit P.J.G.M."/>
            <person name="van der Burgt A."/>
            <person name="Oekmen B."/>
            <person name="Stergiopoulos I."/>
            <person name="Abd-Elsalam K.A."/>
            <person name="Aerts A.L."/>
            <person name="Bahkali A.H."/>
            <person name="Beenen H.G."/>
            <person name="Chettri P."/>
            <person name="Cox M.P."/>
            <person name="Datema E."/>
            <person name="de Vries R.P."/>
            <person name="Dhillon B."/>
            <person name="Ganley A.R."/>
            <person name="Griffiths S.A."/>
            <person name="Guo Y."/>
            <person name="Hamelin R.C."/>
            <person name="Henrissat B."/>
            <person name="Kabir M.S."/>
            <person name="Jashni M.K."/>
            <person name="Kema G."/>
            <person name="Klaubauf S."/>
            <person name="Lapidus A."/>
            <person name="Levasseur A."/>
            <person name="Lindquist E."/>
            <person name="Mehrabi R."/>
            <person name="Ohm R.A."/>
            <person name="Owen T.J."/>
            <person name="Salamov A."/>
            <person name="Schwelm A."/>
            <person name="Schijlen E."/>
            <person name="Sun H."/>
            <person name="van den Burg H.A."/>
            <person name="van Ham R.C.H.J."/>
            <person name="Zhang S."/>
            <person name="Goodwin S.B."/>
            <person name="Grigoriev I.V."/>
            <person name="Collemare J."/>
            <person name="Bradshaw R.E."/>
        </authorList>
    </citation>
    <scope>NUCLEOTIDE SEQUENCE [LARGE SCALE GENOMIC DNA]</scope>
    <source>
        <strain evidence="5">NZE10 / CBS 128990</strain>
    </source>
</reference>
<dbReference type="GO" id="GO:0140673">
    <property type="term" value="P:transcription elongation-coupled chromatin remodeling"/>
    <property type="evidence" value="ECO:0007669"/>
    <property type="project" value="TreeGrafter"/>
</dbReference>
<evidence type="ECO:0000259" key="2">
    <source>
        <dbReference type="Pfam" id="PF03446"/>
    </source>
</evidence>
<dbReference type="Gene3D" id="3.40.50.720">
    <property type="entry name" value="NAD(P)-binding Rossmann-like Domain"/>
    <property type="match status" value="1"/>
</dbReference>
<feature type="domain" description="6-phosphogluconate dehydrogenase NADP-binding" evidence="2">
    <location>
        <begin position="5"/>
        <end position="135"/>
    </location>
</feature>